<feature type="non-terminal residue" evidence="2">
    <location>
        <position position="94"/>
    </location>
</feature>
<dbReference type="AlphaFoldDB" id="A0AAN4ZH50"/>
<feature type="compositionally biased region" description="Basic and acidic residues" evidence="1">
    <location>
        <begin position="1"/>
        <end position="12"/>
    </location>
</feature>
<accession>A0AAN4ZH50</accession>
<dbReference type="EMBL" id="BTRK01000002">
    <property type="protein sequence ID" value="GMR38338.1"/>
    <property type="molecule type" value="Genomic_DNA"/>
</dbReference>
<gene>
    <name evidence="2" type="ORF">PMAYCL1PPCAC_08533</name>
</gene>
<proteinExistence type="predicted"/>
<organism evidence="2 3">
    <name type="scientific">Pristionchus mayeri</name>
    <dbReference type="NCBI Taxonomy" id="1317129"/>
    <lineage>
        <taxon>Eukaryota</taxon>
        <taxon>Metazoa</taxon>
        <taxon>Ecdysozoa</taxon>
        <taxon>Nematoda</taxon>
        <taxon>Chromadorea</taxon>
        <taxon>Rhabditida</taxon>
        <taxon>Rhabditina</taxon>
        <taxon>Diplogasteromorpha</taxon>
        <taxon>Diplogasteroidea</taxon>
        <taxon>Neodiplogasteridae</taxon>
        <taxon>Pristionchus</taxon>
    </lineage>
</organism>
<evidence type="ECO:0000313" key="2">
    <source>
        <dbReference type="EMBL" id="GMR38338.1"/>
    </source>
</evidence>
<feature type="non-terminal residue" evidence="2">
    <location>
        <position position="1"/>
    </location>
</feature>
<dbReference type="Proteomes" id="UP001328107">
    <property type="component" value="Unassembled WGS sequence"/>
</dbReference>
<reference evidence="3" key="1">
    <citation type="submission" date="2022-10" db="EMBL/GenBank/DDBJ databases">
        <title>Genome assembly of Pristionchus species.</title>
        <authorList>
            <person name="Yoshida K."/>
            <person name="Sommer R.J."/>
        </authorList>
    </citation>
    <scope>NUCLEOTIDE SEQUENCE [LARGE SCALE GENOMIC DNA]</scope>
    <source>
        <strain evidence="3">RS5460</strain>
    </source>
</reference>
<sequence>IASLHLARDASMHAENAASEETREGQMGEDLVEHLEQLDRLLAVQETLRYLGEKTVGLVDGPELVVPAEKRELKGVDVLEHEKQHDDLERLATA</sequence>
<comment type="caution">
    <text evidence="2">The sequence shown here is derived from an EMBL/GenBank/DDBJ whole genome shotgun (WGS) entry which is preliminary data.</text>
</comment>
<evidence type="ECO:0000256" key="1">
    <source>
        <dbReference type="SAM" id="MobiDB-lite"/>
    </source>
</evidence>
<feature type="region of interest" description="Disordered" evidence="1">
    <location>
        <begin position="1"/>
        <end position="28"/>
    </location>
</feature>
<name>A0AAN4ZH50_9BILA</name>
<protein>
    <submittedName>
        <fullName evidence="2">Uncharacterized protein</fullName>
    </submittedName>
</protein>
<evidence type="ECO:0000313" key="3">
    <source>
        <dbReference type="Proteomes" id="UP001328107"/>
    </source>
</evidence>
<keyword evidence="3" id="KW-1185">Reference proteome</keyword>